<name>A0ABS2QWB0_9BACI</name>
<feature type="coiled-coil region" evidence="1">
    <location>
        <begin position="428"/>
        <end position="464"/>
    </location>
</feature>
<feature type="region of interest" description="Disordered" evidence="2">
    <location>
        <begin position="138"/>
        <end position="158"/>
    </location>
</feature>
<reference evidence="4 5" key="1">
    <citation type="submission" date="2021-01" db="EMBL/GenBank/DDBJ databases">
        <title>Genomic Encyclopedia of Type Strains, Phase IV (KMG-IV): sequencing the most valuable type-strain genomes for metagenomic binning, comparative biology and taxonomic classification.</title>
        <authorList>
            <person name="Goeker M."/>
        </authorList>
    </citation>
    <scope>NUCLEOTIDE SEQUENCE [LARGE SCALE GENOMIC DNA]</scope>
    <source>
        <strain evidence="4 5">DSM 104297</strain>
    </source>
</reference>
<evidence type="ECO:0000256" key="2">
    <source>
        <dbReference type="SAM" id="MobiDB-lite"/>
    </source>
</evidence>
<feature type="domain" description="VWFA" evidence="3">
    <location>
        <begin position="166"/>
        <end position="355"/>
    </location>
</feature>
<sequence length="473" mass="53500">MNTYKWIGSMIAVLFLLTGCGSDETNGVATKSEEKKEEKAVTEAIKNEQAPRTIEEVNQQQSGTLVKEYEEKIKKLDRSDFEDFKQKEIDPQLEKELTSFMKENKDASSDDIYNYLVHLVGIGTYQEASEKMESFEPSFKGQDADLPTGPDTVQTEEGKSIEMKRNSVILVDASGSMKGKVSGEEKMVLAKEAVKEFAHNLPEDENVSLVVYGHTGSNEENDKEFSCKGVETIYEMNRYDSTLFGQAMNGFEAVGWTPLTAAIESAKNILQPYEGKEYENTVYIVSDGIETCGGDPAKVAESLVDSNIKAKVNIIGFDVDDEGQNQLKAVAEAGGGKYATVRTKEELREEIIEKWRPSMIDLAWSHTAGINPWDHLAEMKRFDKDKETYQTLANREYSMLSSGLQYLSNHNLLDRETSEKVLTLISDMQKLKLDYASHMREKKFAEMEAEVERIDAQIKEWKEKWNKELNTDF</sequence>
<evidence type="ECO:0000259" key="3">
    <source>
        <dbReference type="PROSITE" id="PS50234"/>
    </source>
</evidence>
<accession>A0ABS2QWB0</accession>
<gene>
    <name evidence="4" type="ORF">JOC83_002534</name>
</gene>
<dbReference type="PROSITE" id="PS51257">
    <property type="entry name" value="PROKAR_LIPOPROTEIN"/>
    <property type="match status" value="1"/>
</dbReference>
<proteinExistence type="predicted"/>
<dbReference type="InterPro" id="IPR036465">
    <property type="entry name" value="vWFA_dom_sf"/>
</dbReference>
<dbReference type="EMBL" id="JAFBFC010000004">
    <property type="protein sequence ID" value="MBM7703685.1"/>
    <property type="molecule type" value="Genomic_DNA"/>
</dbReference>
<dbReference type="PROSITE" id="PS50234">
    <property type="entry name" value="VWFA"/>
    <property type="match status" value="1"/>
</dbReference>
<protein>
    <recommendedName>
        <fullName evidence="3">VWFA domain-containing protein</fullName>
    </recommendedName>
</protein>
<dbReference type="RefSeq" id="WP_205187639.1">
    <property type="nucleotide sequence ID" value="NZ_JAFBFC010000004.1"/>
</dbReference>
<dbReference type="SUPFAM" id="SSF53300">
    <property type="entry name" value="vWA-like"/>
    <property type="match status" value="1"/>
</dbReference>
<keyword evidence="1" id="KW-0175">Coiled coil</keyword>
<organism evidence="4 5">
    <name type="scientific">Priestia iocasae</name>
    <dbReference type="NCBI Taxonomy" id="2291674"/>
    <lineage>
        <taxon>Bacteria</taxon>
        <taxon>Bacillati</taxon>
        <taxon>Bacillota</taxon>
        <taxon>Bacilli</taxon>
        <taxon>Bacillales</taxon>
        <taxon>Bacillaceae</taxon>
        <taxon>Priestia</taxon>
    </lineage>
</organism>
<dbReference type="InterPro" id="IPR002035">
    <property type="entry name" value="VWF_A"/>
</dbReference>
<evidence type="ECO:0000313" key="5">
    <source>
        <dbReference type="Proteomes" id="UP000809829"/>
    </source>
</evidence>
<evidence type="ECO:0000313" key="4">
    <source>
        <dbReference type="EMBL" id="MBM7703685.1"/>
    </source>
</evidence>
<evidence type="ECO:0000256" key="1">
    <source>
        <dbReference type="SAM" id="Coils"/>
    </source>
</evidence>
<dbReference type="Gene3D" id="3.40.50.410">
    <property type="entry name" value="von Willebrand factor, type A domain"/>
    <property type="match status" value="1"/>
</dbReference>
<dbReference type="Proteomes" id="UP000809829">
    <property type="component" value="Unassembled WGS sequence"/>
</dbReference>
<keyword evidence="5" id="KW-1185">Reference proteome</keyword>
<dbReference type="Pfam" id="PF00092">
    <property type="entry name" value="VWA"/>
    <property type="match status" value="1"/>
</dbReference>
<dbReference type="SMART" id="SM00327">
    <property type="entry name" value="VWA"/>
    <property type="match status" value="1"/>
</dbReference>
<comment type="caution">
    <text evidence="4">The sequence shown here is derived from an EMBL/GenBank/DDBJ whole genome shotgun (WGS) entry which is preliminary data.</text>
</comment>